<proteinExistence type="inferred from homology"/>
<feature type="transmembrane region" description="Helical" evidence="7">
    <location>
        <begin position="175"/>
        <end position="199"/>
    </location>
</feature>
<dbReference type="PRINTS" id="PR00812">
    <property type="entry name" value="BCTERIALGSPF"/>
</dbReference>
<accession>X0SQ09</accession>
<evidence type="ECO:0000256" key="7">
    <source>
        <dbReference type="SAM" id="Phobius"/>
    </source>
</evidence>
<feature type="domain" description="Type II secretion system protein GspF" evidence="8">
    <location>
        <begin position="1"/>
        <end position="106"/>
    </location>
</feature>
<reference evidence="9" key="1">
    <citation type="journal article" date="2014" name="Front. Microbiol.">
        <title>High frequency of phylogenetically diverse reductive dehalogenase-homologous genes in deep subseafloor sedimentary metagenomes.</title>
        <authorList>
            <person name="Kawai M."/>
            <person name="Futagami T."/>
            <person name="Toyoda A."/>
            <person name="Takaki Y."/>
            <person name="Nishi S."/>
            <person name="Hori S."/>
            <person name="Arai W."/>
            <person name="Tsubouchi T."/>
            <person name="Morono Y."/>
            <person name="Uchiyama I."/>
            <person name="Ito T."/>
            <person name="Fujiyama A."/>
            <person name="Inagaki F."/>
            <person name="Takami H."/>
        </authorList>
    </citation>
    <scope>NUCLEOTIDE SEQUENCE</scope>
    <source>
        <strain evidence="9">Expedition CK06-06</strain>
    </source>
</reference>
<feature type="transmembrane region" description="Helical" evidence="7">
    <location>
        <begin position="287"/>
        <end position="308"/>
    </location>
</feature>
<gene>
    <name evidence="9" type="ORF">S01H1_16606</name>
</gene>
<evidence type="ECO:0000259" key="8">
    <source>
        <dbReference type="Pfam" id="PF00482"/>
    </source>
</evidence>
<keyword evidence="4 7" id="KW-0812">Transmembrane</keyword>
<keyword evidence="5 7" id="KW-1133">Transmembrane helix</keyword>
<comment type="caution">
    <text evidence="9">The sequence shown here is derived from an EMBL/GenBank/DDBJ whole genome shotgun (WGS) entry which is preliminary data.</text>
</comment>
<organism evidence="9">
    <name type="scientific">marine sediment metagenome</name>
    <dbReference type="NCBI Taxonomy" id="412755"/>
    <lineage>
        <taxon>unclassified sequences</taxon>
        <taxon>metagenomes</taxon>
        <taxon>ecological metagenomes</taxon>
    </lineage>
</organism>
<dbReference type="InterPro" id="IPR003004">
    <property type="entry name" value="GspF/PilC"/>
</dbReference>
<evidence type="ECO:0000256" key="5">
    <source>
        <dbReference type="ARBA" id="ARBA00022989"/>
    </source>
</evidence>
<evidence type="ECO:0000256" key="2">
    <source>
        <dbReference type="ARBA" id="ARBA00005745"/>
    </source>
</evidence>
<feature type="domain" description="Type II secretion system protein GspF" evidence="8">
    <location>
        <begin position="184"/>
        <end position="306"/>
    </location>
</feature>
<dbReference type="PANTHER" id="PTHR30012:SF0">
    <property type="entry name" value="TYPE II SECRETION SYSTEM PROTEIN F-RELATED"/>
    <property type="match status" value="1"/>
</dbReference>
<evidence type="ECO:0000256" key="6">
    <source>
        <dbReference type="ARBA" id="ARBA00023136"/>
    </source>
</evidence>
<dbReference type="AlphaFoldDB" id="X0SQ09"/>
<keyword evidence="3" id="KW-1003">Cell membrane</keyword>
<comment type="subcellular location">
    <subcellularLocation>
        <location evidence="1">Cell membrane</location>
        <topology evidence="1">Multi-pass membrane protein</topology>
    </subcellularLocation>
</comment>
<name>X0SQ09_9ZZZZ</name>
<dbReference type="InterPro" id="IPR042094">
    <property type="entry name" value="T2SS_GspF_sf"/>
</dbReference>
<evidence type="ECO:0000256" key="4">
    <source>
        <dbReference type="ARBA" id="ARBA00022692"/>
    </source>
</evidence>
<sequence>LHVLSQQAASPALTRILREVHDDVAGGATLADAFDRHPQAFSHLHVSMIRAGEKGGFLEEVLSRVSEFVRRQDELRNKFVGSMIYPCVLLLGGLTAITVLMMVVVPKIRPLLEAQDLPWPTMVVFGISDVLGTRYLEVLGVLLVVLMIATGFFQSSFGRRLFARLQLRAVGFGKIYTMVALCRFCRIFGTLLANGIPIINALRISKDSTGNEILAEAIDKAADSVTAGEALAQPLAKSKVFPPAMMDMISVAEESNTLEKVLIGIADTQEARTARQIDLFVRLLEPMMLLIMGVLVMFIAVALLLPILRMATSGFR</sequence>
<feature type="non-terminal residue" evidence="9">
    <location>
        <position position="1"/>
    </location>
</feature>
<dbReference type="GO" id="GO:0005886">
    <property type="term" value="C:plasma membrane"/>
    <property type="evidence" value="ECO:0007669"/>
    <property type="project" value="UniProtKB-SubCell"/>
</dbReference>
<evidence type="ECO:0000256" key="3">
    <source>
        <dbReference type="ARBA" id="ARBA00022475"/>
    </source>
</evidence>
<dbReference type="EMBL" id="BARS01008744">
    <property type="protein sequence ID" value="GAF83159.1"/>
    <property type="molecule type" value="Genomic_DNA"/>
</dbReference>
<dbReference type="Gene3D" id="1.20.81.30">
    <property type="entry name" value="Type II secretion system (T2SS), domain F"/>
    <property type="match status" value="2"/>
</dbReference>
<feature type="transmembrane region" description="Helical" evidence="7">
    <location>
        <begin position="79"/>
        <end position="105"/>
    </location>
</feature>
<keyword evidence="6 7" id="KW-0472">Membrane</keyword>
<evidence type="ECO:0000313" key="9">
    <source>
        <dbReference type="EMBL" id="GAF83159.1"/>
    </source>
</evidence>
<dbReference type="PANTHER" id="PTHR30012">
    <property type="entry name" value="GENERAL SECRETION PATHWAY PROTEIN"/>
    <property type="match status" value="1"/>
</dbReference>
<dbReference type="Pfam" id="PF00482">
    <property type="entry name" value="T2SSF"/>
    <property type="match status" value="2"/>
</dbReference>
<protein>
    <recommendedName>
        <fullName evidence="8">Type II secretion system protein GspF domain-containing protein</fullName>
    </recommendedName>
</protein>
<comment type="similarity">
    <text evidence="2">Belongs to the GSP F family.</text>
</comment>
<evidence type="ECO:0000256" key="1">
    <source>
        <dbReference type="ARBA" id="ARBA00004651"/>
    </source>
</evidence>
<feature type="transmembrane region" description="Helical" evidence="7">
    <location>
        <begin position="135"/>
        <end position="154"/>
    </location>
</feature>
<dbReference type="InterPro" id="IPR018076">
    <property type="entry name" value="T2SS_GspF_dom"/>
</dbReference>